<proteinExistence type="predicted"/>
<keyword evidence="1" id="KW-0732">Signal</keyword>
<reference evidence="2" key="1">
    <citation type="journal article" date="2020" name="Stud. Mycol.">
        <title>101 Dothideomycetes genomes: a test case for predicting lifestyles and emergence of pathogens.</title>
        <authorList>
            <person name="Haridas S."/>
            <person name="Albert R."/>
            <person name="Binder M."/>
            <person name="Bloem J."/>
            <person name="Labutti K."/>
            <person name="Salamov A."/>
            <person name="Andreopoulos B."/>
            <person name="Baker S."/>
            <person name="Barry K."/>
            <person name="Bills G."/>
            <person name="Bluhm B."/>
            <person name="Cannon C."/>
            <person name="Castanera R."/>
            <person name="Culley D."/>
            <person name="Daum C."/>
            <person name="Ezra D."/>
            <person name="Gonzalez J."/>
            <person name="Henrissat B."/>
            <person name="Kuo A."/>
            <person name="Liang C."/>
            <person name="Lipzen A."/>
            <person name="Lutzoni F."/>
            <person name="Magnuson J."/>
            <person name="Mondo S."/>
            <person name="Nolan M."/>
            <person name="Ohm R."/>
            <person name="Pangilinan J."/>
            <person name="Park H.-J."/>
            <person name="Ramirez L."/>
            <person name="Alfaro M."/>
            <person name="Sun H."/>
            <person name="Tritt A."/>
            <person name="Yoshinaga Y."/>
            <person name="Zwiers L.-H."/>
            <person name="Turgeon B."/>
            <person name="Goodwin S."/>
            <person name="Spatafora J."/>
            <person name="Crous P."/>
            <person name="Grigoriev I."/>
        </authorList>
    </citation>
    <scope>NUCLEOTIDE SEQUENCE</scope>
    <source>
        <strain evidence="2">CBS 101060</strain>
    </source>
</reference>
<comment type="caution">
    <text evidence="2">The sequence shown here is derived from an EMBL/GenBank/DDBJ whole genome shotgun (WGS) entry which is preliminary data.</text>
</comment>
<accession>A0A9P4VWS7</accession>
<sequence length="91" mass="10251">MSVICSLLVYSVSSFFILIHSLCVDRNPFLSVAPASNGNARRAVKILEILPMRSKKDWEERVLFGRQALYRSFGPTHRSHGADLTTISHSF</sequence>
<keyword evidence="3" id="KW-1185">Reference proteome</keyword>
<evidence type="ECO:0000313" key="3">
    <source>
        <dbReference type="Proteomes" id="UP000799429"/>
    </source>
</evidence>
<feature type="signal peptide" evidence="1">
    <location>
        <begin position="1"/>
        <end position="21"/>
    </location>
</feature>
<protein>
    <recommendedName>
        <fullName evidence="4">Secreted protein</fullName>
    </recommendedName>
</protein>
<evidence type="ECO:0008006" key="4">
    <source>
        <dbReference type="Google" id="ProtNLM"/>
    </source>
</evidence>
<organism evidence="2 3">
    <name type="scientific">Patellaria atrata CBS 101060</name>
    <dbReference type="NCBI Taxonomy" id="1346257"/>
    <lineage>
        <taxon>Eukaryota</taxon>
        <taxon>Fungi</taxon>
        <taxon>Dikarya</taxon>
        <taxon>Ascomycota</taxon>
        <taxon>Pezizomycotina</taxon>
        <taxon>Dothideomycetes</taxon>
        <taxon>Dothideomycetes incertae sedis</taxon>
        <taxon>Patellariales</taxon>
        <taxon>Patellariaceae</taxon>
        <taxon>Patellaria</taxon>
    </lineage>
</organism>
<name>A0A9P4VWS7_9PEZI</name>
<evidence type="ECO:0000256" key="1">
    <source>
        <dbReference type="SAM" id="SignalP"/>
    </source>
</evidence>
<dbReference type="Proteomes" id="UP000799429">
    <property type="component" value="Unassembled WGS sequence"/>
</dbReference>
<gene>
    <name evidence="2" type="ORF">M501DRAFT_993850</name>
</gene>
<feature type="chain" id="PRO_5040129265" description="Secreted protein" evidence="1">
    <location>
        <begin position="22"/>
        <end position="91"/>
    </location>
</feature>
<evidence type="ECO:0000313" key="2">
    <source>
        <dbReference type="EMBL" id="KAF2843029.1"/>
    </source>
</evidence>
<dbReference type="EMBL" id="MU006089">
    <property type="protein sequence ID" value="KAF2843029.1"/>
    <property type="molecule type" value="Genomic_DNA"/>
</dbReference>
<dbReference type="AlphaFoldDB" id="A0A9P4VWS7"/>